<comment type="similarity">
    <text evidence="2 7">Belongs to the glycosyl hydrolase 37 family.</text>
</comment>
<evidence type="ECO:0000256" key="6">
    <source>
        <dbReference type="ARBA" id="ARBA00023295"/>
    </source>
</evidence>
<organism evidence="9 10">
    <name type="scientific">Folsomia candida</name>
    <name type="common">Springtail</name>
    <dbReference type="NCBI Taxonomy" id="158441"/>
    <lineage>
        <taxon>Eukaryota</taxon>
        <taxon>Metazoa</taxon>
        <taxon>Ecdysozoa</taxon>
        <taxon>Arthropoda</taxon>
        <taxon>Hexapoda</taxon>
        <taxon>Collembola</taxon>
        <taxon>Entomobryomorpha</taxon>
        <taxon>Isotomoidea</taxon>
        <taxon>Isotomidae</taxon>
        <taxon>Proisotominae</taxon>
        <taxon>Folsomia</taxon>
    </lineage>
</organism>
<dbReference type="Proteomes" id="UP000198287">
    <property type="component" value="Unassembled WGS sequence"/>
</dbReference>
<dbReference type="GO" id="GO:0004555">
    <property type="term" value="F:alpha,alpha-trehalase activity"/>
    <property type="evidence" value="ECO:0007669"/>
    <property type="project" value="UniProtKB-EC"/>
</dbReference>
<dbReference type="SUPFAM" id="SSF48208">
    <property type="entry name" value="Six-hairpin glycosidases"/>
    <property type="match status" value="1"/>
</dbReference>
<dbReference type="AlphaFoldDB" id="A0A226DK25"/>
<feature type="signal peptide" evidence="8">
    <location>
        <begin position="1"/>
        <end position="26"/>
    </location>
</feature>
<dbReference type="InterPro" id="IPR001661">
    <property type="entry name" value="Glyco_hydro_37"/>
</dbReference>
<evidence type="ECO:0000256" key="7">
    <source>
        <dbReference type="RuleBase" id="RU361180"/>
    </source>
</evidence>
<evidence type="ECO:0000256" key="5">
    <source>
        <dbReference type="ARBA" id="ARBA00022801"/>
    </source>
</evidence>
<dbReference type="Pfam" id="PF01204">
    <property type="entry name" value="Trehalase"/>
    <property type="match status" value="1"/>
</dbReference>
<dbReference type="Gene3D" id="1.50.10.10">
    <property type="match status" value="1"/>
</dbReference>
<evidence type="ECO:0000313" key="9">
    <source>
        <dbReference type="EMBL" id="OXA45583.1"/>
    </source>
</evidence>
<sequence length="602" mass="68921">MFSKTFVTFWASVLLLQALCVTKVDSQSADDYPLPCSSEIYCHGPLLETVQLSRRNMTDASKSFVDMSLRHSPEDILASFARLNFTGDVSGNATQLDQLNVFLAENFAGPGTEFENITFPDWTDSNSIPFFDTIVDPDLKDWAVRLHSIWNELGRQIIPSMNNSDRTSIIYSPNPVVVPGERFREFYYWDSYWIQRGLLVSDMANTVKGMIENFLDFVDRPDLGYVPNGGRIYYERSQPPLLIPMIEAYYNHSGDDVFIRENFAVMQKEFQFWMQNRTVTFEKDGANFTMARYAVDRKGPRPEAFQKEFDQIDPLDISNTTKNEIYSHLKSACNFSSTRTRDIIPVDLNAFLYWNAVLLQRFCLQVNIPVEQCAYYGNKADELKTAIHQVLWDEGTGSWYDYDYVRGTTRKDFYTSNLTPLWAKAHHDAANVLPKVINYLETSGALDYPAGIPTSLRNESFQQWDFPNAWPPLVHMVVEALENSGNENASRIAFKIAQDWTDANYIGFKVSDEAMFEKYDVRIPGCRGSGGYYETVLGFGWTNGVILDFFQKYGDRLVAPVVPENLQCGDVTNAQSQLIPVNGVYLIAQFFHIVTYFIYRLI</sequence>
<keyword evidence="6 7" id="KW-0326">Glycosidase</keyword>
<dbReference type="PRINTS" id="PR00744">
    <property type="entry name" value="GLHYDRLASE37"/>
</dbReference>
<dbReference type="InterPro" id="IPR012341">
    <property type="entry name" value="6hp_glycosidase-like_sf"/>
</dbReference>
<evidence type="ECO:0000256" key="2">
    <source>
        <dbReference type="ARBA" id="ARBA00005615"/>
    </source>
</evidence>
<evidence type="ECO:0000313" key="10">
    <source>
        <dbReference type="Proteomes" id="UP000198287"/>
    </source>
</evidence>
<accession>A0A226DK25</accession>
<reference evidence="9 10" key="1">
    <citation type="submission" date="2015-12" db="EMBL/GenBank/DDBJ databases">
        <title>The genome of Folsomia candida.</title>
        <authorList>
            <person name="Faddeeva A."/>
            <person name="Derks M.F."/>
            <person name="Anvar Y."/>
            <person name="Smit S."/>
            <person name="Van Straalen N."/>
            <person name="Roelofs D."/>
        </authorList>
    </citation>
    <scope>NUCLEOTIDE SEQUENCE [LARGE SCALE GENOMIC DNA]</scope>
    <source>
        <strain evidence="9 10">VU population</strain>
        <tissue evidence="9">Whole body</tissue>
    </source>
</reference>
<keyword evidence="8" id="KW-0732">Signal</keyword>
<name>A0A226DK25_FOLCA</name>
<dbReference type="GO" id="GO:0005993">
    <property type="term" value="P:trehalose catabolic process"/>
    <property type="evidence" value="ECO:0007669"/>
    <property type="project" value="TreeGrafter"/>
</dbReference>
<evidence type="ECO:0000256" key="4">
    <source>
        <dbReference type="ARBA" id="ARBA00019905"/>
    </source>
</evidence>
<dbReference type="InterPro" id="IPR018232">
    <property type="entry name" value="Glyco_hydro_37_CS"/>
</dbReference>
<feature type="chain" id="PRO_5013211640" description="Trehalase" evidence="8">
    <location>
        <begin position="27"/>
        <end position="602"/>
    </location>
</feature>
<dbReference type="OMA" id="AGCWFDY"/>
<gene>
    <name evidence="9" type="ORF">Fcan01_19643</name>
</gene>
<dbReference type="InterPro" id="IPR008928">
    <property type="entry name" value="6-hairpin_glycosidase_sf"/>
</dbReference>
<dbReference type="OrthoDB" id="3542292at2759"/>
<dbReference type="EC" id="3.2.1.28" evidence="3 7"/>
<dbReference type="EMBL" id="LNIX01000017">
    <property type="protein sequence ID" value="OXA45583.1"/>
    <property type="molecule type" value="Genomic_DNA"/>
</dbReference>
<comment type="catalytic activity">
    <reaction evidence="1 7">
        <text>alpha,alpha-trehalose + H2O = alpha-D-glucose + beta-D-glucose</text>
        <dbReference type="Rhea" id="RHEA:32675"/>
        <dbReference type="ChEBI" id="CHEBI:15377"/>
        <dbReference type="ChEBI" id="CHEBI:15903"/>
        <dbReference type="ChEBI" id="CHEBI:16551"/>
        <dbReference type="ChEBI" id="CHEBI:17925"/>
        <dbReference type="EC" id="3.2.1.28"/>
    </reaction>
</comment>
<evidence type="ECO:0000256" key="8">
    <source>
        <dbReference type="SAM" id="SignalP"/>
    </source>
</evidence>
<keyword evidence="5 7" id="KW-0378">Hydrolase</keyword>
<comment type="caution">
    <text evidence="9">The sequence shown here is derived from an EMBL/GenBank/DDBJ whole genome shotgun (WGS) entry which is preliminary data.</text>
</comment>
<proteinExistence type="inferred from homology"/>
<protein>
    <recommendedName>
        <fullName evidence="4 7">Trehalase</fullName>
        <ecNumber evidence="3 7">3.2.1.28</ecNumber>
    </recommendedName>
    <alternativeName>
        <fullName evidence="7">Alpha-trehalose glucohydrolase</fullName>
    </alternativeName>
</protein>
<evidence type="ECO:0000256" key="1">
    <source>
        <dbReference type="ARBA" id="ARBA00001576"/>
    </source>
</evidence>
<keyword evidence="10" id="KW-1185">Reference proteome</keyword>
<dbReference type="PANTHER" id="PTHR23403">
    <property type="entry name" value="TREHALASE"/>
    <property type="match status" value="1"/>
</dbReference>
<dbReference type="PROSITE" id="PS00928">
    <property type="entry name" value="TREHALASE_2"/>
    <property type="match status" value="1"/>
</dbReference>
<dbReference type="STRING" id="158441.A0A226DK25"/>
<dbReference type="PANTHER" id="PTHR23403:SF1">
    <property type="entry name" value="TREHALASE"/>
    <property type="match status" value="1"/>
</dbReference>
<evidence type="ECO:0000256" key="3">
    <source>
        <dbReference type="ARBA" id="ARBA00012757"/>
    </source>
</evidence>